<evidence type="ECO:0000259" key="1">
    <source>
        <dbReference type="Pfam" id="PF17951"/>
    </source>
</evidence>
<keyword evidence="3" id="KW-1185">Reference proteome</keyword>
<protein>
    <recommendedName>
        <fullName evidence="1">Fatty acid synthase meander beta sheet domain-containing protein</fullName>
    </recommendedName>
</protein>
<gene>
    <name evidence="2" type="ORF">D9619_004594</name>
</gene>
<dbReference type="InterPro" id="IPR040883">
    <property type="entry name" value="FAS_meander"/>
</dbReference>
<evidence type="ECO:0000313" key="3">
    <source>
        <dbReference type="Proteomes" id="UP000567179"/>
    </source>
</evidence>
<organism evidence="2 3">
    <name type="scientific">Psilocybe cf. subviscida</name>
    <dbReference type="NCBI Taxonomy" id="2480587"/>
    <lineage>
        <taxon>Eukaryota</taxon>
        <taxon>Fungi</taxon>
        <taxon>Dikarya</taxon>
        <taxon>Basidiomycota</taxon>
        <taxon>Agaricomycotina</taxon>
        <taxon>Agaricomycetes</taxon>
        <taxon>Agaricomycetidae</taxon>
        <taxon>Agaricales</taxon>
        <taxon>Agaricineae</taxon>
        <taxon>Strophariaceae</taxon>
        <taxon>Psilocybe</taxon>
    </lineage>
</organism>
<dbReference type="Pfam" id="PF17951">
    <property type="entry name" value="FAS_meander"/>
    <property type="match status" value="1"/>
</dbReference>
<dbReference type="EMBL" id="JAACJJ010000014">
    <property type="protein sequence ID" value="KAF5327862.1"/>
    <property type="molecule type" value="Genomic_DNA"/>
</dbReference>
<dbReference type="AlphaFoldDB" id="A0A8H5BT45"/>
<sequence>MPRTSNIMHQQPSQRLCGILVPHAGQMVADKYNGVAPYPSAPPAPLTEPALRSFSEQFGSTISLSLLFGQGSQPGFTPIHEIATGCYQHIIKKFYGKIWYGEQEVFPPVDIYDKSAPSHHPGRACQALLFCRRQPGRVDCDVEDQGGGDVYVFTVVTGWQLIPYSMFSSDVDGDTLNACPPLEVRTGSA</sequence>
<name>A0A8H5BT45_9AGAR</name>
<accession>A0A8H5BT45</accession>
<proteinExistence type="predicted"/>
<dbReference type="Proteomes" id="UP000567179">
    <property type="component" value="Unassembled WGS sequence"/>
</dbReference>
<evidence type="ECO:0000313" key="2">
    <source>
        <dbReference type="EMBL" id="KAF5327862.1"/>
    </source>
</evidence>
<feature type="domain" description="Fatty acid synthase meander beta sheet" evidence="1">
    <location>
        <begin position="59"/>
        <end position="102"/>
    </location>
</feature>
<reference evidence="2 3" key="1">
    <citation type="journal article" date="2020" name="ISME J.">
        <title>Uncovering the hidden diversity of litter-decomposition mechanisms in mushroom-forming fungi.</title>
        <authorList>
            <person name="Floudas D."/>
            <person name="Bentzer J."/>
            <person name="Ahren D."/>
            <person name="Johansson T."/>
            <person name="Persson P."/>
            <person name="Tunlid A."/>
        </authorList>
    </citation>
    <scope>NUCLEOTIDE SEQUENCE [LARGE SCALE GENOMIC DNA]</scope>
    <source>
        <strain evidence="2 3">CBS 101986</strain>
    </source>
</reference>
<comment type="caution">
    <text evidence="2">The sequence shown here is derived from an EMBL/GenBank/DDBJ whole genome shotgun (WGS) entry which is preliminary data.</text>
</comment>
<dbReference type="GO" id="GO:0019171">
    <property type="term" value="F:(3R)-hydroxyacyl-[acyl-carrier-protein] dehydratase activity"/>
    <property type="evidence" value="ECO:0007669"/>
    <property type="project" value="InterPro"/>
</dbReference>